<feature type="transmembrane region" description="Helical" evidence="1">
    <location>
        <begin position="131"/>
        <end position="155"/>
    </location>
</feature>
<dbReference type="Pfam" id="PF07885">
    <property type="entry name" value="Ion_trans_2"/>
    <property type="match status" value="1"/>
</dbReference>
<sequence length="325" mass="37284">MQTVQIAIGLTLIVLIFLDFFHTTLSGNGFGIFSRIVNQILNRLILQNRNRKIFLYSGIIHLLVTTFMWLSLLFLGAFIVFTAGEEMVVNATTGLPATRTEIFYYTSYVLSTLGIGDFVPGNDQSRILTGILSFSGFILITTGLTYLLSIINAVLSKKQLSFFISTVGEDVEELYQFFKNQEDLSSLVSDAGDLRQQILKNSSSYLAFPMSNYFLTKNHDSALIVQLARLYEVLMVVQLEWEKTTVQYNKINSTLNAIEKYLELGLEEPDAGEYKPDQLKTLRSYWKKHGYDYSNREHTDRQFTSSLQYAGWNWEEVYKLKEFQK</sequence>
<keyword evidence="3" id="KW-0407">Ion channel</keyword>
<dbReference type="Proteomes" id="UP000703674">
    <property type="component" value="Unassembled WGS sequence"/>
</dbReference>
<gene>
    <name evidence="3" type="ORF">HC175_01900</name>
</gene>
<feature type="transmembrane region" description="Helical" evidence="1">
    <location>
        <begin position="6"/>
        <end position="33"/>
    </location>
</feature>
<keyword evidence="1" id="KW-0472">Membrane</keyword>
<organism evidence="3 4">
    <name type="scientific">Salinimicrobium oceani</name>
    <dbReference type="NCBI Taxonomy" id="2722702"/>
    <lineage>
        <taxon>Bacteria</taxon>
        <taxon>Pseudomonadati</taxon>
        <taxon>Bacteroidota</taxon>
        <taxon>Flavobacteriia</taxon>
        <taxon>Flavobacteriales</taxon>
        <taxon>Flavobacteriaceae</taxon>
        <taxon>Salinimicrobium</taxon>
    </lineage>
</organism>
<keyword evidence="4" id="KW-1185">Reference proteome</keyword>
<dbReference type="InterPro" id="IPR013099">
    <property type="entry name" value="K_chnl_dom"/>
</dbReference>
<dbReference type="SUPFAM" id="SSF81324">
    <property type="entry name" value="Voltage-gated potassium channels"/>
    <property type="match status" value="1"/>
</dbReference>
<proteinExistence type="predicted"/>
<evidence type="ECO:0000259" key="2">
    <source>
        <dbReference type="Pfam" id="PF07885"/>
    </source>
</evidence>
<dbReference type="RefSeq" id="WP_168136819.1">
    <property type="nucleotide sequence ID" value="NZ_JAAVJR010000001.1"/>
</dbReference>
<dbReference type="EMBL" id="JAAVJR010000001">
    <property type="protein sequence ID" value="NJW51668.1"/>
    <property type="molecule type" value="Genomic_DNA"/>
</dbReference>
<feature type="transmembrane region" description="Helical" evidence="1">
    <location>
        <begin position="53"/>
        <end position="82"/>
    </location>
</feature>
<evidence type="ECO:0000256" key="1">
    <source>
        <dbReference type="SAM" id="Phobius"/>
    </source>
</evidence>
<evidence type="ECO:0000313" key="4">
    <source>
        <dbReference type="Proteomes" id="UP000703674"/>
    </source>
</evidence>
<accession>A0ABX1CZ28</accession>
<dbReference type="GO" id="GO:0034220">
    <property type="term" value="P:monoatomic ion transmembrane transport"/>
    <property type="evidence" value="ECO:0007669"/>
    <property type="project" value="UniProtKB-KW"/>
</dbReference>
<name>A0ABX1CZ28_9FLAO</name>
<keyword evidence="1" id="KW-1133">Transmembrane helix</keyword>
<dbReference type="Gene3D" id="1.10.287.70">
    <property type="match status" value="1"/>
</dbReference>
<keyword evidence="3" id="KW-0406">Ion transport</keyword>
<keyword evidence="1" id="KW-0812">Transmembrane</keyword>
<comment type="caution">
    <text evidence="3">The sequence shown here is derived from an EMBL/GenBank/DDBJ whole genome shotgun (WGS) entry which is preliminary data.</text>
</comment>
<reference evidence="3 4" key="1">
    <citation type="submission" date="2020-03" db="EMBL/GenBank/DDBJ databases">
        <title>Salinimicrobium sp. nov, isolated from SCS.</title>
        <authorList>
            <person name="Cao W.R."/>
        </authorList>
    </citation>
    <scope>NUCLEOTIDE SEQUENCE [LARGE SCALE GENOMIC DNA]</scope>
    <source>
        <strain evidence="4">J15B91</strain>
    </source>
</reference>
<protein>
    <submittedName>
        <fullName evidence="3">Two pore domain potassium channel family protein</fullName>
    </submittedName>
</protein>
<keyword evidence="3" id="KW-0813">Transport</keyword>
<feature type="domain" description="Potassium channel" evidence="2">
    <location>
        <begin position="71"/>
        <end position="151"/>
    </location>
</feature>
<evidence type="ECO:0000313" key="3">
    <source>
        <dbReference type="EMBL" id="NJW51668.1"/>
    </source>
</evidence>